<dbReference type="EMBL" id="MG018927">
    <property type="protein sequence ID" value="ATW57993.1"/>
    <property type="molecule type" value="Genomic_DNA"/>
</dbReference>
<evidence type="ECO:0000313" key="2">
    <source>
        <dbReference type="Proteomes" id="UP000241592"/>
    </source>
</evidence>
<reference evidence="1 2" key="1">
    <citation type="submission" date="2017-09" db="EMBL/GenBank/DDBJ databases">
        <authorList>
            <person name="Ehlers B."/>
            <person name="Leendertz F.H."/>
        </authorList>
    </citation>
    <scope>NUCLEOTIDE SEQUENCE [LARGE SCALE GENOMIC DNA]</scope>
</reference>
<dbReference type="Proteomes" id="UP000241592">
    <property type="component" value="Segment"/>
</dbReference>
<proteinExistence type="predicted"/>
<accession>A0A2H4P723</accession>
<sequence length="61" mass="7086">MSRSNFMIEIANSERTEPRFITVFAEDEDHARSMGEVAADSMREDFHNGREFYVELVTALE</sequence>
<gene>
    <name evidence="1" type="ORF">CNR34_00060</name>
</gene>
<keyword evidence="2" id="KW-1185">Reference proteome</keyword>
<evidence type="ECO:0000313" key="1">
    <source>
        <dbReference type="EMBL" id="ATW57993.1"/>
    </source>
</evidence>
<name>A0A2H4P723_9CAUD</name>
<organism evidence="1 2">
    <name type="scientific">Pseudomonas phage nickie</name>
    <dbReference type="NCBI Taxonomy" id="2048977"/>
    <lineage>
        <taxon>Viruses</taxon>
        <taxon>Duplodnaviria</taxon>
        <taxon>Heunggongvirae</taxon>
        <taxon>Uroviricota</taxon>
        <taxon>Caudoviricetes</taxon>
        <taxon>Nickievirus</taxon>
        <taxon>Nickievirus nickie</taxon>
    </lineage>
</organism>
<protein>
    <submittedName>
        <fullName evidence="1">Uncharacterized protein</fullName>
    </submittedName>
</protein>